<reference evidence="2 3" key="1">
    <citation type="submission" date="2019-03" db="EMBL/GenBank/DDBJ databases">
        <title>Genomic Encyclopedia of Archaeal and Bacterial Type Strains, Phase II (KMG-II): from individual species to whole genera.</title>
        <authorList>
            <person name="Goeker M."/>
        </authorList>
    </citation>
    <scope>NUCLEOTIDE SEQUENCE [LARGE SCALE GENOMIC DNA]</scope>
    <source>
        <strain evidence="2 3">DSM 25687</strain>
    </source>
</reference>
<dbReference type="AlphaFoldDB" id="A0A4R6Q6H0"/>
<feature type="chain" id="PRO_5020886049" evidence="1">
    <location>
        <begin position="24"/>
        <end position="157"/>
    </location>
</feature>
<keyword evidence="1" id="KW-0732">Signal</keyword>
<evidence type="ECO:0000313" key="3">
    <source>
        <dbReference type="Proteomes" id="UP000295260"/>
    </source>
</evidence>
<gene>
    <name evidence="2" type="ORF">BC748_2896</name>
</gene>
<organism evidence="2 3">
    <name type="scientific">Flavobacterium dankookense</name>
    <dbReference type="NCBI Taxonomy" id="706186"/>
    <lineage>
        <taxon>Bacteria</taxon>
        <taxon>Pseudomonadati</taxon>
        <taxon>Bacteroidota</taxon>
        <taxon>Flavobacteriia</taxon>
        <taxon>Flavobacteriales</taxon>
        <taxon>Flavobacteriaceae</taxon>
        <taxon>Flavobacterium</taxon>
    </lineage>
</organism>
<protein>
    <submittedName>
        <fullName evidence="2">Uncharacterized protein</fullName>
    </submittedName>
</protein>
<dbReference type="EMBL" id="SNXR01000019">
    <property type="protein sequence ID" value="TDP57376.1"/>
    <property type="molecule type" value="Genomic_DNA"/>
</dbReference>
<dbReference type="Proteomes" id="UP000295260">
    <property type="component" value="Unassembled WGS sequence"/>
</dbReference>
<comment type="caution">
    <text evidence="2">The sequence shown here is derived from an EMBL/GenBank/DDBJ whole genome shotgun (WGS) entry which is preliminary data.</text>
</comment>
<accession>A0A4R6Q6H0</accession>
<keyword evidence="3" id="KW-1185">Reference proteome</keyword>
<feature type="signal peptide" evidence="1">
    <location>
        <begin position="1"/>
        <end position="23"/>
    </location>
</feature>
<proteinExistence type="predicted"/>
<dbReference type="RefSeq" id="WP_133534076.1">
    <property type="nucleotide sequence ID" value="NZ_SNXR01000019.1"/>
</dbReference>
<sequence length="157" mass="18010">MKNLVKSLILNLFLFLTSQLALAQSINELFIDGYSTNPDSSKTYSLTLITPNKIDNFLKALEQDFKAPIINGNLYEYKTYNNNWSANQVTIRLNLNTATNLDKSQDFHVFIYAIDNDNVDLLAPSTKSKELIAQYFLNLFEKYVKYGKPELFDSSED</sequence>
<evidence type="ECO:0000313" key="2">
    <source>
        <dbReference type="EMBL" id="TDP57376.1"/>
    </source>
</evidence>
<name>A0A4R6Q6H0_9FLAO</name>
<evidence type="ECO:0000256" key="1">
    <source>
        <dbReference type="SAM" id="SignalP"/>
    </source>
</evidence>